<protein>
    <submittedName>
        <fullName evidence="1">Uncharacterized protein</fullName>
    </submittedName>
</protein>
<organism evidence="1 2">
    <name type="scientific">Lusitaniella coriacea LEGE 07157</name>
    <dbReference type="NCBI Taxonomy" id="945747"/>
    <lineage>
        <taxon>Bacteria</taxon>
        <taxon>Bacillati</taxon>
        <taxon>Cyanobacteriota</taxon>
        <taxon>Cyanophyceae</taxon>
        <taxon>Spirulinales</taxon>
        <taxon>Lusitaniellaceae</taxon>
        <taxon>Lusitaniella</taxon>
    </lineage>
</organism>
<proteinExistence type="predicted"/>
<dbReference type="EMBL" id="JADEWZ010000004">
    <property type="protein sequence ID" value="MBE9114969.1"/>
    <property type="molecule type" value="Genomic_DNA"/>
</dbReference>
<accession>A0A8J7DNP7</accession>
<gene>
    <name evidence="1" type="ORF">IQ249_03560</name>
</gene>
<dbReference type="Proteomes" id="UP000654482">
    <property type="component" value="Unassembled WGS sequence"/>
</dbReference>
<sequence>MTADPQVPKERAIVEVSPETKALVETNMTEESDDVQQQTMELIETIKRKAQSEAQKAGELTRDTYLEAVRQVQKEVENTNMFDPERITESIQLMQQDAERNWDSMVKEVTDFGDRLSEAARVAWETLTEPRPKS</sequence>
<name>A0A8J7DNP7_9CYAN</name>
<evidence type="ECO:0000313" key="2">
    <source>
        <dbReference type="Proteomes" id="UP000654482"/>
    </source>
</evidence>
<comment type="caution">
    <text evidence="1">The sequence shown here is derived from an EMBL/GenBank/DDBJ whole genome shotgun (WGS) entry which is preliminary data.</text>
</comment>
<dbReference type="RefSeq" id="WP_194028063.1">
    <property type="nucleotide sequence ID" value="NZ_JADEWZ010000004.1"/>
</dbReference>
<reference evidence="1" key="1">
    <citation type="submission" date="2020-10" db="EMBL/GenBank/DDBJ databases">
        <authorList>
            <person name="Castelo-Branco R."/>
            <person name="Eusebio N."/>
            <person name="Adriana R."/>
            <person name="Vieira A."/>
            <person name="Brugerolle De Fraissinette N."/>
            <person name="Rezende De Castro R."/>
            <person name="Schneider M.P."/>
            <person name="Vasconcelos V."/>
            <person name="Leao P.N."/>
        </authorList>
    </citation>
    <scope>NUCLEOTIDE SEQUENCE</scope>
    <source>
        <strain evidence="1">LEGE 07157</strain>
    </source>
</reference>
<dbReference type="AlphaFoldDB" id="A0A8J7DNP7"/>
<evidence type="ECO:0000313" key="1">
    <source>
        <dbReference type="EMBL" id="MBE9114969.1"/>
    </source>
</evidence>
<keyword evidence="2" id="KW-1185">Reference proteome</keyword>